<dbReference type="EMBL" id="WJIE01000007">
    <property type="protein sequence ID" value="MRG95257.1"/>
    <property type="molecule type" value="Genomic_DNA"/>
</dbReference>
<sequence>MVDPLTDDFAACAEALRTDPALIESTLDAKRFCLQLLSRGDPGLALVRSVVRDSGYKALVRASAARALSPEMDPIDVEHTCSLLLSGKILTRYMAAVALCRTASPASVDALIKALDDDEICADMWWHLYVSDVVALALTRIGGVRAPALDAWYERRRRELSLPDVFEQERAACALARVGDAQGRAILEECAATGRDMASDVLEALCDGSEPYL</sequence>
<dbReference type="Proteomes" id="UP000440224">
    <property type="component" value="Unassembled WGS sequence"/>
</dbReference>
<dbReference type="SMART" id="SM00567">
    <property type="entry name" value="EZ_HEAT"/>
    <property type="match status" value="2"/>
</dbReference>
<proteinExistence type="predicted"/>
<dbReference type="Pfam" id="PF03130">
    <property type="entry name" value="HEAT_PBS"/>
    <property type="match status" value="1"/>
</dbReference>
<keyword evidence="2" id="KW-1185">Reference proteome</keyword>
<dbReference type="InterPro" id="IPR004155">
    <property type="entry name" value="PBS_lyase_HEAT"/>
</dbReference>
<accession>A0A6N7PUL2</accession>
<dbReference type="AlphaFoldDB" id="A0A6N7PUL2"/>
<dbReference type="OrthoDB" id="9835392at2"/>
<reference evidence="1 2" key="1">
    <citation type="submission" date="2019-10" db="EMBL/GenBank/DDBJ databases">
        <title>A soil myxobacterium in the family Polyangiaceae.</title>
        <authorList>
            <person name="Li Y."/>
            <person name="Wang J."/>
        </authorList>
    </citation>
    <scope>NUCLEOTIDE SEQUENCE [LARGE SCALE GENOMIC DNA]</scope>
    <source>
        <strain evidence="1 2">DSM 14734</strain>
    </source>
</reference>
<evidence type="ECO:0008006" key="3">
    <source>
        <dbReference type="Google" id="ProtNLM"/>
    </source>
</evidence>
<evidence type="ECO:0000313" key="2">
    <source>
        <dbReference type="Proteomes" id="UP000440224"/>
    </source>
</evidence>
<evidence type="ECO:0000313" key="1">
    <source>
        <dbReference type="EMBL" id="MRG95257.1"/>
    </source>
</evidence>
<gene>
    <name evidence="1" type="ORF">GF068_25550</name>
</gene>
<dbReference type="SUPFAM" id="SSF48371">
    <property type="entry name" value="ARM repeat"/>
    <property type="match status" value="1"/>
</dbReference>
<comment type="caution">
    <text evidence="1">The sequence shown here is derived from an EMBL/GenBank/DDBJ whole genome shotgun (WGS) entry which is preliminary data.</text>
</comment>
<protein>
    <recommendedName>
        <fullName evidence="3">HEAT repeat domain-containing protein</fullName>
    </recommendedName>
</protein>
<dbReference type="Gene3D" id="1.25.10.10">
    <property type="entry name" value="Leucine-rich Repeat Variant"/>
    <property type="match status" value="1"/>
</dbReference>
<dbReference type="RefSeq" id="WP_153822069.1">
    <property type="nucleotide sequence ID" value="NZ_WJIE01000007.1"/>
</dbReference>
<organism evidence="1 2">
    <name type="scientific">Polyangium spumosum</name>
    <dbReference type="NCBI Taxonomy" id="889282"/>
    <lineage>
        <taxon>Bacteria</taxon>
        <taxon>Pseudomonadati</taxon>
        <taxon>Myxococcota</taxon>
        <taxon>Polyangia</taxon>
        <taxon>Polyangiales</taxon>
        <taxon>Polyangiaceae</taxon>
        <taxon>Polyangium</taxon>
    </lineage>
</organism>
<dbReference type="InterPro" id="IPR016024">
    <property type="entry name" value="ARM-type_fold"/>
</dbReference>
<dbReference type="InterPro" id="IPR011989">
    <property type="entry name" value="ARM-like"/>
</dbReference>
<name>A0A6N7PUL2_9BACT</name>